<reference evidence="2 3" key="1">
    <citation type="journal article" date="2006" name="PLoS Genet.">
        <title>Who ate whom? Adaptive Helicobacter genomic changes that accompanied a host jump from early humans to large felines.</title>
        <authorList>
            <person name="Eppinger M."/>
            <person name="Baar C."/>
            <person name="Linz B."/>
            <person name="Raddatz G."/>
            <person name="Lanz C."/>
            <person name="Keller H."/>
            <person name="Morelli G."/>
            <person name="Gressmann H."/>
            <person name="Achtman M."/>
            <person name="Schuster S.C."/>
        </authorList>
    </citation>
    <scope>NUCLEOTIDE SEQUENCE [LARGE SCALE GENOMIC DNA]</scope>
    <source>
        <strain evidence="2 3">Sheeba</strain>
    </source>
</reference>
<evidence type="ECO:0000313" key="2">
    <source>
        <dbReference type="EMBL" id="CAJ98966.1"/>
    </source>
</evidence>
<gene>
    <name evidence="2" type="ordered locus">Hac_0111</name>
</gene>
<dbReference type="Proteomes" id="UP000000775">
    <property type="component" value="Chromosome"/>
</dbReference>
<sequence length="82" mass="8978">MNTTNKINSKLKHANKINNKLMVSTTITSTTTIIMVAHTTTIIMLNSMQNNKPISKLANNKTNNLDRSVCGATLGLLLGFIF</sequence>
<organism evidence="2 3">
    <name type="scientific">Helicobacter acinonychis (strain Sheeba)</name>
    <dbReference type="NCBI Taxonomy" id="382638"/>
    <lineage>
        <taxon>Bacteria</taxon>
        <taxon>Pseudomonadati</taxon>
        <taxon>Campylobacterota</taxon>
        <taxon>Epsilonproteobacteria</taxon>
        <taxon>Campylobacterales</taxon>
        <taxon>Helicobacteraceae</taxon>
        <taxon>Helicobacter</taxon>
    </lineage>
</organism>
<keyword evidence="1" id="KW-0812">Transmembrane</keyword>
<keyword evidence="3" id="KW-1185">Reference proteome</keyword>
<evidence type="ECO:0000256" key="1">
    <source>
        <dbReference type="SAM" id="Phobius"/>
    </source>
</evidence>
<proteinExistence type="predicted"/>
<dbReference type="KEGG" id="hac:Hac_0111"/>
<evidence type="ECO:0000313" key="3">
    <source>
        <dbReference type="Proteomes" id="UP000000775"/>
    </source>
</evidence>
<dbReference type="HOGENOM" id="CLU_2553575_0_0_7"/>
<name>Q17ZG0_HELAH</name>
<dbReference type="EMBL" id="AM260522">
    <property type="protein sequence ID" value="CAJ98966.1"/>
    <property type="molecule type" value="Genomic_DNA"/>
</dbReference>
<dbReference type="STRING" id="382638.Hac_0111"/>
<protein>
    <submittedName>
        <fullName evidence="2">Uncharacterized protein</fullName>
    </submittedName>
</protein>
<feature type="transmembrane region" description="Helical" evidence="1">
    <location>
        <begin position="21"/>
        <end position="45"/>
    </location>
</feature>
<keyword evidence="1" id="KW-0472">Membrane</keyword>
<accession>Q17ZG0</accession>
<dbReference type="AlphaFoldDB" id="Q17ZG0"/>
<keyword evidence="1" id="KW-1133">Transmembrane helix</keyword>